<accession>A0A0B7FV33</accession>
<dbReference type="Proteomes" id="UP000059188">
    <property type="component" value="Unassembled WGS sequence"/>
</dbReference>
<reference evidence="1 2" key="1">
    <citation type="submission" date="2014-11" db="EMBL/GenBank/DDBJ databases">
        <authorList>
            <person name="Wibberg Daniel"/>
        </authorList>
    </citation>
    <scope>NUCLEOTIDE SEQUENCE [LARGE SCALE GENOMIC DNA]</scope>
    <source>
        <strain evidence="1">Rhizoctonia solani AG1-IB 7/3/14</strain>
    </source>
</reference>
<proteinExistence type="predicted"/>
<dbReference type="AlphaFoldDB" id="A0A0B7FV33"/>
<keyword evidence="2" id="KW-1185">Reference proteome</keyword>
<name>A0A0B7FV33_THACB</name>
<gene>
    <name evidence="1" type="ORF">RSOLAG1IB_12292</name>
</gene>
<evidence type="ECO:0000313" key="1">
    <source>
        <dbReference type="EMBL" id="CEL60032.1"/>
    </source>
</evidence>
<sequence>MMSSCAVFTLHAGNVDLFELGSLGMRARGVGRRLRARALSTRDRWTRAPSTAISILIRQYQPAWVVYAM</sequence>
<evidence type="ECO:0000313" key="2">
    <source>
        <dbReference type="Proteomes" id="UP000059188"/>
    </source>
</evidence>
<protein>
    <submittedName>
        <fullName evidence="1">Uncharacterized protein</fullName>
    </submittedName>
</protein>
<dbReference type="EMBL" id="LN679513">
    <property type="protein sequence ID" value="CEL60032.1"/>
    <property type="molecule type" value="Genomic_DNA"/>
</dbReference>
<organism evidence="1 2">
    <name type="scientific">Thanatephorus cucumeris (strain AG1-IB / isolate 7/3/14)</name>
    <name type="common">Lettuce bottom rot fungus</name>
    <name type="synonym">Rhizoctonia solani</name>
    <dbReference type="NCBI Taxonomy" id="1108050"/>
    <lineage>
        <taxon>Eukaryota</taxon>
        <taxon>Fungi</taxon>
        <taxon>Dikarya</taxon>
        <taxon>Basidiomycota</taxon>
        <taxon>Agaricomycotina</taxon>
        <taxon>Agaricomycetes</taxon>
        <taxon>Cantharellales</taxon>
        <taxon>Ceratobasidiaceae</taxon>
        <taxon>Rhizoctonia</taxon>
        <taxon>Rhizoctonia solani AG-1</taxon>
    </lineage>
</organism>